<keyword evidence="3" id="KW-1185">Reference proteome</keyword>
<dbReference type="STRING" id="582515.KR51_00026580"/>
<sequence>MAPNPAVVKAIAQLNYRATVGDLASEAGLELNEARQGLLAVAADAGGHLQVAESGDIAYEFPQNFRTLLRNKYWRLRLQDSWQRVWGILFYLVRISFGILLIATIVLMVVAIAVIAIAASSQRSRDGNRSSSNESSGVGIPIFFMPRFIWFGPDPFWFFYYDYGAARRRRDLSAAQAESSPSADYTSDLNFLEAIFSFLFGDGNPNPDREERRWQAIGSAIRQQGGAIAAEHVAPYVDEVDEDEDFLLPVLVRFDGRPEVSERGDLVYYFPELQVTAATRSQSGPSNSGGYFEEHRWRFSQASMAQLSWAGGLGGLYLVLAFVLGDLIQSNPELAAGIRFIAFVDSLLPLILIYGIAYLAVPAVRYLWIQWRNQKIRLGNLKRADRALQLAEPSPELQAKLDFARQFAARTVVDRNNLAYTSERDLLEQENEHSDAIDAEWQRRLDADS</sequence>
<dbReference type="AlphaFoldDB" id="U5DJC5"/>
<feature type="transmembrane region" description="Helical" evidence="1">
    <location>
        <begin position="85"/>
        <end position="118"/>
    </location>
</feature>
<dbReference type="PATRIC" id="fig|582515.4.peg.2988"/>
<dbReference type="Proteomes" id="UP000016960">
    <property type="component" value="Unassembled WGS sequence"/>
</dbReference>
<evidence type="ECO:0000256" key="1">
    <source>
        <dbReference type="SAM" id="Phobius"/>
    </source>
</evidence>
<feature type="transmembrane region" description="Helical" evidence="1">
    <location>
        <begin position="348"/>
        <end position="368"/>
    </location>
</feature>
<keyword evidence="1" id="KW-0812">Transmembrane</keyword>
<comment type="caution">
    <text evidence="2">The sequence shown here is derived from an EMBL/GenBank/DDBJ whole genome shotgun (WGS) entry which is preliminary data.</text>
</comment>
<evidence type="ECO:0000313" key="3">
    <source>
        <dbReference type="Proteomes" id="UP000016960"/>
    </source>
</evidence>
<dbReference type="eggNOG" id="COG5360">
    <property type="taxonomic scope" value="Bacteria"/>
</dbReference>
<dbReference type="OrthoDB" id="5501559at2"/>
<dbReference type="InParanoid" id="U5DJC5"/>
<gene>
    <name evidence="2" type="ORF">KR51_00026580</name>
</gene>
<feature type="transmembrane region" description="Helical" evidence="1">
    <location>
        <begin position="307"/>
        <end position="328"/>
    </location>
</feature>
<evidence type="ECO:0000313" key="2">
    <source>
        <dbReference type="EMBL" id="ERN40674.1"/>
    </source>
</evidence>
<dbReference type="PANTHER" id="PTHR47380">
    <property type="entry name" value="OS02G0533000 PROTEIN"/>
    <property type="match status" value="1"/>
</dbReference>
<dbReference type="RefSeq" id="WP_022608079.1">
    <property type="nucleotide sequence ID" value="NZ_ASSJ01000070.1"/>
</dbReference>
<dbReference type="PANTHER" id="PTHR47380:SF4">
    <property type="entry name" value="OS02G0533000 PROTEIN"/>
    <property type="match status" value="1"/>
</dbReference>
<accession>U5DJC5</accession>
<keyword evidence="1" id="KW-0472">Membrane</keyword>
<feature type="transmembrane region" description="Helical" evidence="1">
    <location>
        <begin position="138"/>
        <end position="160"/>
    </location>
</feature>
<organism evidence="2 3">
    <name type="scientific">Rubidibacter lacunae KORDI 51-2</name>
    <dbReference type="NCBI Taxonomy" id="582515"/>
    <lineage>
        <taxon>Bacteria</taxon>
        <taxon>Bacillati</taxon>
        <taxon>Cyanobacteriota</taxon>
        <taxon>Cyanophyceae</taxon>
        <taxon>Oscillatoriophycideae</taxon>
        <taxon>Chroococcales</taxon>
        <taxon>Aphanothecaceae</taxon>
        <taxon>Rubidibacter</taxon>
    </lineage>
</organism>
<protein>
    <submittedName>
        <fullName evidence="2">Uncharacterized protein</fullName>
    </submittedName>
</protein>
<reference evidence="2 3" key="1">
    <citation type="submission" date="2013-05" db="EMBL/GenBank/DDBJ databases">
        <title>Draft genome sequence of Rubidibacter lacunae KORDI 51-2.</title>
        <authorList>
            <person name="Choi D.H."/>
            <person name="Noh J.H."/>
            <person name="Kwon K.-K."/>
            <person name="Lee J.-H."/>
            <person name="Ryu J.-Y."/>
        </authorList>
    </citation>
    <scope>NUCLEOTIDE SEQUENCE [LARGE SCALE GENOMIC DNA]</scope>
    <source>
        <strain evidence="2 3">KORDI 51-2</strain>
    </source>
</reference>
<dbReference type="InterPro" id="IPR044200">
    <property type="entry name" value="At5g03900-like"/>
</dbReference>
<name>U5DJC5_9CHRO</name>
<keyword evidence="1" id="KW-1133">Transmembrane helix</keyword>
<dbReference type="EMBL" id="ASSJ01000070">
    <property type="protein sequence ID" value="ERN40674.1"/>
    <property type="molecule type" value="Genomic_DNA"/>
</dbReference>
<proteinExistence type="predicted"/>